<gene>
    <name evidence="1" type="ORF">AMTR_s00197p00017010</name>
</gene>
<dbReference type="AlphaFoldDB" id="U5DDI0"/>
<proteinExistence type="predicted"/>
<dbReference type="HOGENOM" id="CLU_162238_0_0_1"/>
<name>U5DDI0_AMBTC</name>
<dbReference type="Proteomes" id="UP000017836">
    <property type="component" value="Unassembled WGS sequence"/>
</dbReference>
<protein>
    <submittedName>
        <fullName evidence="1">Uncharacterized protein</fullName>
    </submittedName>
</protein>
<accession>U5DDI0</accession>
<reference evidence="2" key="1">
    <citation type="journal article" date="2013" name="Science">
        <title>The Amborella genome and the evolution of flowering plants.</title>
        <authorList>
            <consortium name="Amborella Genome Project"/>
        </authorList>
    </citation>
    <scope>NUCLEOTIDE SEQUENCE [LARGE SCALE GENOMIC DNA]</scope>
</reference>
<evidence type="ECO:0000313" key="2">
    <source>
        <dbReference type="Proteomes" id="UP000017836"/>
    </source>
</evidence>
<sequence length="126" mass="14423">MRPSTADHHFLSKSMPESLATLVLPHSIITQHPFAILHSLPQFMALVLLGYSYVGKRLAKCSADSFPKLQILHRRWMIGVSFHLLAFPVNEDELQLQLIFNVWTELIVCMLQYYNALTMVLLDQTA</sequence>
<keyword evidence="2" id="KW-1185">Reference proteome</keyword>
<organism evidence="1 2">
    <name type="scientific">Amborella trichopoda</name>
    <dbReference type="NCBI Taxonomy" id="13333"/>
    <lineage>
        <taxon>Eukaryota</taxon>
        <taxon>Viridiplantae</taxon>
        <taxon>Streptophyta</taxon>
        <taxon>Embryophyta</taxon>
        <taxon>Tracheophyta</taxon>
        <taxon>Spermatophyta</taxon>
        <taxon>Magnoliopsida</taxon>
        <taxon>Amborellales</taxon>
        <taxon>Amborellaceae</taxon>
        <taxon>Amborella</taxon>
    </lineage>
</organism>
<dbReference type="Gramene" id="ERN18468">
    <property type="protein sequence ID" value="ERN18468"/>
    <property type="gene ID" value="AMTR_s00197p00017010"/>
</dbReference>
<dbReference type="EMBL" id="KI392095">
    <property type="protein sequence ID" value="ERN18468.1"/>
    <property type="molecule type" value="Genomic_DNA"/>
</dbReference>
<evidence type="ECO:0000313" key="1">
    <source>
        <dbReference type="EMBL" id="ERN18468.1"/>
    </source>
</evidence>